<feature type="region of interest" description="Disordered" evidence="1">
    <location>
        <begin position="463"/>
        <end position="524"/>
    </location>
</feature>
<evidence type="ECO:0000313" key="3">
    <source>
        <dbReference type="EMBL" id="CEM07678.1"/>
    </source>
</evidence>
<feature type="region of interest" description="Disordered" evidence="1">
    <location>
        <begin position="263"/>
        <end position="383"/>
    </location>
</feature>
<reference evidence="3" key="1">
    <citation type="submission" date="2014-11" db="EMBL/GenBank/DDBJ databases">
        <authorList>
            <person name="Otto D Thomas"/>
            <person name="Naeem Raeece"/>
        </authorList>
    </citation>
    <scope>NUCLEOTIDE SEQUENCE</scope>
</reference>
<proteinExistence type="predicted"/>
<name>A0A0G4F619_9ALVE</name>
<feature type="compositionally biased region" description="Acidic residues" evidence="1">
    <location>
        <begin position="336"/>
        <end position="376"/>
    </location>
</feature>
<evidence type="ECO:0000256" key="1">
    <source>
        <dbReference type="SAM" id="MobiDB-lite"/>
    </source>
</evidence>
<protein>
    <submittedName>
        <fullName evidence="3">Uncharacterized protein</fullName>
    </submittedName>
</protein>
<keyword evidence="2" id="KW-0472">Membrane</keyword>
<organism evidence="3">
    <name type="scientific">Chromera velia CCMP2878</name>
    <dbReference type="NCBI Taxonomy" id="1169474"/>
    <lineage>
        <taxon>Eukaryota</taxon>
        <taxon>Sar</taxon>
        <taxon>Alveolata</taxon>
        <taxon>Colpodellida</taxon>
        <taxon>Chromeraceae</taxon>
        <taxon>Chromera</taxon>
    </lineage>
</organism>
<evidence type="ECO:0000256" key="2">
    <source>
        <dbReference type="SAM" id="Phobius"/>
    </source>
</evidence>
<sequence length="524" mass="57503">MTTSPNTTVLTPHLSSVVGAIKGMRGALFSVGGVLVFVALMCTAFVFVPRDPVICASLGWNGATFKTRDKGFAYTFVGSKTEEGKSTGNFFLPLHLELTMTNDNFFPVILDEVFVHVGYLTSQSDFGGAPVEIAMDKVDVTGDNNEDFKIPSRETATWKQWVVTREHGTHFLEALEELGTPKYLSCYKQESFDSKKEKEQIKSTIIERFSAYVVTKTKVLGFWTHKSTAKVPIGMDNQVKTLRIHCPSRDFARLGSHYELLEAPDASEAPEAESQRSCSNTERLSKEFEVSLASSPERETETEVDEEKVVAGALRGRPSSSGVVLTKSEGAKEADELTELDDEEEDDDDVQEEEEETEGEDLDGDLEDSQGGEDGEEKSKVAVWAKVKPTDAGVEKTHKTISLLNEALEVVFGDLSKHTVTNKAGKRVTVSVTVLHHFTTSLNNRIGYAEGEARRATEEATARAAAAGAAATGRRGRVQEEDAKMEDVQDEKGGRKVPLRKRLAHWQPLGGAKRSSPSSLLWSK</sequence>
<keyword evidence="2" id="KW-0812">Transmembrane</keyword>
<dbReference type="AlphaFoldDB" id="A0A0G4F619"/>
<gene>
    <name evidence="3" type="ORF">Cvel_15289</name>
</gene>
<accession>A0A0G4F619</accession>
<feature type="compositionally biased region" description="Basic residues" evidence="1">
    <location>
        <begin position="495"/>
        <end position="504"/>
    </location>
</feature>
<feature type="compositionally biased region" description="Basic and acidic residues" evidence="1">
    <location>
        <begin position="477"/>
        <end position="494"/>
    </location>
</feature>
<feature type="compositionally biased region" description="Polar residues" evidence="1">
    <location>
        <begin position="515"/>
        <end position="524"/>
    </location>
</feature>
<dbReference type="EMBL" id="CDMZ01000136">
    <property type="protein sequence ID" value="CEM07678.1"/>
    <property type="molecule type" value="Genomic_DNA"/>
</dbReference>
<feature type="compositionally biased region" description="Low complexity" evidence="1">
    <location>
        <begin position="463"/>
        <end position="473"/>
    </location>
</feature>
<keyword evidence="2" id="KW-1133">Transmembrane helix</keyword>
<feature type="transmembrane region" description="Helical" evidence="2">
    <location>
        <begin position="27"/>
        <end position="48"/>
    </location>
</feature>
<dbReference type="VEuPathDB" id="CryptoDB:Cvel_15289"/>